<proteinExistence type="inferred from homology"/>
<evidence type="ECO:0000256" key="8">
    <source>
        <dbReference type="RuleBase" id="RU000382"/>
    </source>
</evidence>
<comment type="cofactor">
    <cofactor evidence="1 7 8">
        <name>pyridoxal 5'-phosphate</name>
        <dbReference type="ChEBI" id="CHEBI:597326"/>
    </cofactor>
</comment>
<evidence type="ECO:0000256" key="9">
    <source>
        <dbReference type="RuleBase" id="RU361171"/>
    </source>
</evidence>
<protein>
    <recommendedName>
        <fullName evidence="3 9">Glutamate decarboxylase</fullName>
        <ecNumber evidence="3 9">4.1.1.15</ecNumber>
    </recommendedName>
</protein>
<comment type="similarity">
    <text evidence="2 8">Belongs to the group II decarboxylase family.</text>
</comment>
<keyword evidence="4 7" id="KW-0663">Pyridoxal phosphate</keyword>
<dbReference type="InterPro" id="IPR010107">
    <property type="entry name" value="Glutamate_decarboxylase"/>
</dbReference>
<feature type="modified residue" description="N6-(pyridoxal phosphate)lysine" evidence="7">
    <location>
        <position position="308"/>
    </location>
</feature>
<name>R9NZN6_PSEHS</name>
<dbReference type="SUPFAM" id="SSF53383">
    <property type="entry name" value="PLP-dependent transferases"/>
    <property type="match status" value="1"/>
</dbReference>
<evidence type="ECO:0000256" key="3">
    <source>
        <dbReference type="ARBA" id="ARBA00012421"/>
    </source>
</evidence>
<reference evidence="12" key="1">
    <citation type="journal article" date="2013" name="Genome Announc.">
        <title>Draft genome sequence of the basidiomycetous yeast-like fungus Pseudozyma hubeiensis SY62, which produces an abundant amount of the biosurfactant mannosylerythritol lipids.</title>
        <authorList>
            <person name="Konishi M."/>
            <person name="Hatada Y."/>
            <person name="Horiuchi J."/>
        </authorList>
    </citation>
    <scope>NUCLEOTIDE SEQUENCE [LARGE SCALE GENOMIC DNA]</scope>
    <source>
        <strain evidence="12">SY62</strain>
    </source>
</reference>
<evidence type="ECO:0000313" key="11">
    <source>
        <dbReference type="EMBL" id="GAC94259.1"/>
    </source>
</evidence>
<dbReference type="AlphaFoldDB" id="R9NZN6"/>
<dbReference type="Gene3D" id="4.10.280.50">
    <property type="match status" value="1"/>
</dbReference>
<dbReference type="Gene3D" id="3.40.640.10">
    <property type="entry name" value="Type I PLP-dependent aspartate aminotransferase-like (Major domain)"/>
    <property type="match status" value="1"/>
</dbReference>
<dbReference type="Gene3D" id="3.90.1150.160">
    <property type="match status" value="1"/>
</dbReference>
<evidence type="ECO:0000313" key="12">
    <source>
        <dbReference type="Proteomes" id="UP000014071"/>
    </source>
</evidence>
<dbReference type="EMBL" id="DF238783">
    <property type="protein sequence ID" value="GAC94259.1"/>
    <property type="molecule type" value="Genomic_DNA"/>
</dbReference>
<dbReference type="PANTHER" id="PTHR43321">
    <property type="entry name" value="GLUTAMATE DECARBOXYLASE"/>
    <property type="match status" value="1"/>
</dbReference>
<feature type="compositionally biased region" description="Basic and acidic residues" evidence="10">
    <location>
        <begin position="548"/>
        <end position="562"/>
    </location>
</feature>
<dbReference type="GO" id="GO:0004351">
    <property type="term" value="F:glutamate decarboxylase activity"/>
    <property type="evidence" value="ECO:0007669"/>
    <property type="project" value="UniProtKB-EC"/>
</dbReference>
<dbReference type="InterPro" id="IPR002129">
    <property type="entry name" value="PyrdxlP-dep_de-COase"/>
</dbReference>
<evidence type="ECO:0000256" key="6">
    <source>
        <dbReference type="ARBA" id="ARBA00048868"/>
    </source>
</evidence>
<keyword evidence="12" id="KW-1185">Reference proteome</keyword>
<dbReference type="Pfam" id="PF00282">
    <property type="entry name" value="Pyridoxal_deC"/>
    <property type="match status" value="1"/>
</dbReference>
<keyword evidence="9" id="KW-0210">Decarboxylase</keyword>
<dbReference type="GO" id="GO:0006538">
    <property type="term" value="P:L-glutamate catabolic process"/>
    <property type="evidence" value="ECO:0007669"/>
    <property type="project" value="TreeGrafter"/>
</dbReference>
<dbReference type="Proteomes" id="UP000014071">
    <property type="component" value="Unassembled WGS sequence"/>
</dbReference>
<dbReference type="FunFam" id="3.40.640.10:FF:000017">
    <property type="entry name" value="Glutamate decarboxylase"/>
    <property type="match status" value="1"/>
</dbReference>
<evidence type="ECO:0000256" key="10">
    <source>
        <dbReference type="SAM" id="MobiDB-lite"/>
    </source>
</evidence>
<accession>R9NZN6</accession>
<dbReference type="STRING" id="1305764.R9NZN6"/>
<sequence length="594" mass="66050">MSLSKHVDPEELIEQAADHPILSLLEHPAGKRAHAYHSGAHAGRYVTEPIPKYKIPQKGTNADATYQLLNSDLSLDGKPTLNLASFVHTWMPEQATKLMTETMMINMCDQDEYPATMAIHARCVSMLADLWKAPTEKDENGKRKPAMGVATTGSSEAIMLACLAAKKRWQHRMKAQGKSFKEPGPNMVFGSNAQVAIEKFARYFDVEERLVPVSHESRYCLDINKAIDMVDENTICVVVILGSTYTGHYEDVEGMSKLLDEYEKKTGISIPIHVDGASGAMVAPFATPDLKWGFEIPRVASINTSGHKFGMVYPGLGWVLFRDNEQVPKELVFELHYLGSVEYSFGLNFSRPAHPVIGQLFNFINLGFDGYRRVMQSDLQNARLLSRALENSGLYEVLSEIHKPIEASTAATSAAVGATELIKEAGAKLAGSSDKHHSHRRETLNEHSAEMYRPGLPVVSFRWSESFRSRNPQLEQRWMQTLLRAKGWIVPNYNLSPDLEDIDILRVVVRENLSESMIEQLVYDIITITESLEKEGKDGGYRHLAEVTSKHHEETTGGKDGKNSTGHHNAAHDKHRGGLPKGSGVEAVGYAKQC</sequence>
<comment type="catalytic activity">
    <reaction evidence="6 9">
        <text>L-glutamate + H(+) = 4-aminobutanoate + CO2</text>
        <dbReference type="Rhea" id="RHEA:17785"/>
        <dbReference type="ChEBI" id="CHEBI:15378"/>
        <dbReference type="ChEBI" id="CHEBI:16526"/>
        <dbReference type="ChEBI" id="CHEBI:29985"/>
        <dbReference type="ChEBI" id="CHEBI:59888"/>
        <dbReference type="EC" id="4.1.1.15"/>
    </reaction>
</comment>
<evidence type="ECO:0000256" key="1">
    <source>
        <dbReference type="ARBA" id="ARBA00001933"/>
    </source>
</evidence>
<dbReference type="InterPro" id="IPR015421">
    <property type="entry name" value="PyrdxlP-dep_Trfase_major"/>
</dbReference>
<dbReference type="EC" id="4.1.1.15" evidence="3 9"/>
<organism evidence="11 12">
    <name type="scientific">Pseudozyma hubeiensis (strain SY62)</name>
    <name type="common">Yeast</name>
    <dbReference type="NCBI Taxonomy" id="1305764"/>
    <lineage>
        <taxon>Eukaryota</taxon>
        <taxon>Fungi</taxon>
        <taxon>Dikarya</taxon>
        <taxon>Basidiomycota</taxon>
        <taxon>Ustilaginomycotina</taxon>
        <taxon>Ustilaginomycetes</taxon>
        <taxon>Ustilaginales</taxon>
        <taxon>Ustilaginaceae</taxon>
        <taxon>Pseudozyma</taxon>
    </lineage>
</organism>
<dbReference type="GO" id="GO:0030170">
    <property type="term" value="F:pyridoxal phosphate binding"/>
    <property type="evidence" value="ECO:0007669"/>
    <property type="project" value="InterPro"/>
</dbReference>
<dbReference type="PANTHER" id="PTHR43321:SF3">
    <property type="entry name" value="GLUTAMATE DECARBOXYLASE"/>
    <property type="match status" value="1"/>
</dbReference>
<evidence type="ECO:0000256" key="5">
    <source>
        <dbReference type="ARBA" id="ARBA00023239"/>
    </source>
</evidence>
<evidence type="ECO:0000256" key="4">
    <source>
        <dbReference type="ARBA" id="ARBA00022898"/>
    </source>
</evidence>
<dbReference type="eggNOG" id="KOG1383">
    <property type="taxonomic scope" value="Eukaryota"/>
</dbReference>
<dbReference type="NCBIfam" id="TIGR01788">
    <property type="entry name" value="Glu-decarb-GAD"/>
    <property type="match status" value="1"/>
</dbReference>
<gene>
    <name evidence="11" type="ORF">PHSY_001830</name>
</gene>
<evidence type="ECO:0000256" key="2">
    <source>
        <dbReference type="ARBA" id="ARBA00009533"/>
    </source>
</evidence>
<feature type="region of interest" description="Disordered" evidence="10">
    <location>
        <begin position="548"/>
        <end position="584"/>
    </location>
</feature>
<evidence type="ECO:0000256" key="7">
    <source>
        <dbReference type="PIRSR" id="PIRSR602129-50"/>
    </source>
</evidence>
<dbReference type="FunFam" id="4.10.280.50:FF:000001">
    <property type="entry name" value="Glutamate decarboxylase"/>
    <property type="match status" value="1"/>
</dbReference>
<dbReference type="OrthoDB" id="5152799at2759"/>
<dbReference type="RefSeq" id="XP_012187846.1">
    <property type="nucleotide sequence ID" value="XM_012332456.1"/>
</dbReference>
<dbReference type="GO" id="GO:0005829">
    <property type="term" value="C:cytosol"/>
    <property type="evidence" value="ECO:0007669"/>
    <property type="project" value="TreeGrafter"/>
</dbReference>
<dbReference type="InterPro" id="IPR015424">
    <property type="entry name" value="PyrdxlP-dep_Trfase"/>
</dbReference>
<dbReference type="HOGENOM" id="CLU_019582_2_2_1"/>
<dbReference type="GeneID" id="24107125"/>
<keyword evidence="5 8" id="KW-0456">Lyase</keyword>